<dbReference type="GO" id="GO:0006260">
    <property type="term" value="P:DNA replication"/>
    <property type="evidence" value="ECO:0007669"/>
    <property type="project" value="UniProtKB-KW"/>
</dbReference>
<keyword evidence="9" id="KW-1185">Reference proteome</keyword>
<dbReference type="Pfam" id="PF24882">
    <property type="entry name" value="WHD_ORC2"/>
    <property type="match status" value="1"/>
</dbReference>
<feature type="region of interest" description="Disordered" evidence="5">
    <location>
        <begin position="1"/>
        <end position="101"/>
    </location>
</feature>
<dbReference type="InterPro" id="IPR056772">
    <property type="entry name" value="RecA-like_ORC2"/>
</dbReference>
<keyword evidence="3" id="KW-0235">DNA replication</keyword>
<feature type="compositionally biased region" description="Basic residues" evidence="5">
    <location>
        <begin position="150"/>
        <end position="160"/>
    </location>
</feature>
<comment type="caution">
    <text evidence="8">The sequence shown here is derived from an EMBL/GenBank/DDBJ whole genome shotgun (WGS) entry which is preliminary data.</text>
</comment>
<feature type="domain" description="Origin recognition complex subunit 2 RecA-like" evidence="6">
    <location>
        <begin position="410"/>
        <end position="594"/>
    </location>
</feature>
<protein>
    <submittedName>
        <fullName evidence="8">ORC2</fullName>
    </submittedName>
</protein>
<dbReference type="GO" id="GO:0005664">
    <property type="term" value="C:nuclear origin of replication recognition complex"/>
    <property type="evidence" value="ECO:0007669"/>
    <property type="project" value="TreeGrafter"/>
</dbReference>
<dbReference type="PANTHER" id="PTHR14052">
    <property type="entry name" value="ORIGIN RECOGNITION COMPLEX SUBUNIT 2"/>
    <property type="match status" value="1"/>
</dbReference>
<gene>
    <name evidence="8" type="ORF">J8A68_001653</name>
</gene>
<sequence>MTNHQNSPTRSGSMTHMLPSPNRTNKIPTSPNKLPFNGLKHLLLTVRSPSGSGRAGLPSPEKRPSSELDKSARKRAINTSNLYRRSMDDDDEGDQDGILDRQERELAERIIRESRGEVVAAEEDEDDDESEIERYYGSDVEFEEDLTERKAKRTRTKAVKKTTYVETDSEIESSPSEEFTDESDMEEQESSRPKRKARTRIVDSSPTRRKQKREKRPRKEPEDHKRRGRPPRTELIASQVKSIFQQDDEEFASDTVPSYKLNRRDDASPKQKQIVASNFVNALWEKSSTINTVPIVSGIKKKPSELSDDQPTKLKFEPLPIPRMDSEGNIVDQEYLDKYFDGIDFTKCTEGRFLDDRAFFLEGSEGYFEQHQFRSKAKANSLGDAAPGSIDYQDFNSYIKLNNSFAQEQKNTLKDLHKYLYNQWCFELTQGFNLNFYGIGSKLDILNDFIQEYFGIWYEDVLPNDPMPKVLVVNGYNPTISLKKLILEIASCLIPKDKKVKLPKHLSGTVPFLINYMKESREEVHDQGFIKPKLVLVIHSFDGDLFRDEKAQNLLIQLCGLPEVWLLSSTDNLNVGLLWDSFKSKNLNFIWHDLTTYASYTTEMSFKDVLSLGRSKKFVGETGAKFVLRSLTDNHRNLYRILLQSQIQTMTKLVATKAARTGLKGSSKYGIQLKELYELCLDEFITSNEITFRTLLTEYIEHKMCQLVKDSSGVEIVFIPFSFDEMERLNQEEFVPKA</sequence>
<accession>A0A8J5QHQ2</accession>
<dbReference type="AlphaFoldDB" id="A0A8J5QHQ2"/>
<evidence type="ECO:0000256" key="4">
    <source>
        <dbReference type="ARBA" id="ARBA00023242"/>
    </source>
</evidence>
<dbReference type="Proteomes" id="UP000694255">
    <property type="component" value="Unassembled WGS sequence"/>
</dbReference>
<feature type="compositionally biased region" description="Basic residues" evidence="5">
    <location>
        <begin position="207"/>
        <end position="216"/>
    </location>
</feature>
<evidence type="ECO:0000256" key="5">
    <source>
        <dbReference type="SAM" id="MobiDB-lite"/>
    </source>
</evidence>
<organism evidence="8 9">
    <name type="scientific">[Candida] subhashii</name>
    <dbReference type="NCBI Taxonomy" id="561895"/>
    <lineage>
        <taxon>Eukaryota</taxon>
        <taxon>Fungi</taxon>
        <taxon>Dikarya</taxon>
        <taxon>Ascomycota</taxon>
        <taxon>Saccharomycotina</taxon>
        <taxon>Pichiomycetes</taxon>
        <taxon>Debaryomycetaceae</taxon>
        <taxon>Spathaspora</taxon>
    </lineage>
</organism>
<proteinExistence type="inferred from homology"/>
<reference evidence="8 9" key="1">
    <citation type="journal article" date="2021" name="DNA Res.">
        <title>Genome analysis of Candida subhashii reveals its hybrid nature and dual mitochondrial genome conformations.</title>
        <authorList>
            <person name="Mixao V."/>
            <person name="Hegedusova E."/>
            <person name="Saus E."/>
            <person name="Pryszcz L.P."/>
            <person name="Cillingova A."/>
            <person name="Nosek J."/>
            <person name="Gabaldon T."/>
        </authorList>
    </citation>
    <scope>NUCLEOTIDE SEQUENCE [LARGE SCALE GENOMIC DNA]</scope>
    <source>
        <strain evidence="8 9">CBS 10753</strain>
    </source>
</reference>
<dbReference type="GeneID" id="73468454"/>
<evidence type="ECO:0000313" key="9">
    <source>
        <dbReference type="Proteomes" id="UP000694255"/>
    </source>
</evidence>
<feature type="compositionally biased region" description="Acidic residues" evidence="5">
    <location>
        <begin position="178"/>
        <end position="188"/>
    </location>
</feature>
<feature type="domain" description="Origin recognition complex subunit 2 winged-helix" evidence="7">
    <location>
        <begin position="664"/>
        <end position="725"/>
    </location>
</feature>
<feature type="region of interest" description="Disordered" evidence="5">
    <location>
        <begin position="113"/>
        <end position="235"/>
    </location>
</feature>
<dbReference type="PANTHER" id="PTHR14052:SF0">
    <property type="entry name" value="ORIGIN RECOGNITION COMPLEX SUBUNIT 2"/>
    <property type="match status" value="1"/>
</dbReference>
<feature type="compositionally biased region" description="Polar residues" evidence="5">
    <location>
        <begin position="1"/>
        <end position="14"/>
    </location>
</feature>
<feature type="compositionally biased region" description="Basic and acidic residues" evidence="5">
    <location>
        <begin position="60"/>
        <end position="71"/>
    </location>
</feature>
<evidence type="ECO:0000256" key="1">
    <source>
        <dbReference type="ARBA" id="ARBA00004123"/>
    </source>
</evidence>
<name>A0A8J5QHQ2_9ASCO</name>
<evidence type="ECO:0000256" key="2">
    <source>
        <dbReference type="ARBA" id="ARBA00007421"/>
    </source>
</evidence>
<evidence type="ECO:0000259" key="7">
    <source>
        <dbReference type="Pfam" id="PF24882"/>
    </source>
</evidence>
<feature type="compositionally biased region" description="Acidic residues" evidence="5">
    <location>
        <begin position="120"/>
        <end position="131"/>
    </location>
</feature>
<evidence type="ECO:0000313" key="8">
    <source>
        <dbReference type="EMBL" id="KAG7664836.1"/>
    </source>
</evidence>
<feature type="compositionally biased region" description="Polar residues" evidence="5">
    <location>
        <begin position="21"/>
        <end position="32"/>
    </location>
</feature>
<comment type="subcellular location">
    <subcellularLocation>
        <location evidence="1">Nucleus</location>
    </subcellularLocation>
</comment>
<evidence type="ECO:0000256" key="3">
    <source>
        <dbReference type="ARBA" id="ARBA00022705"/>
    </source>
</evidence>
<dbReference type="GO" id="GO:0003688">
    <property type="term" value="F:DNA replication origin binding"/>
    <property type="evidence" value="ECO:0007669"/>
    <property type="project" value="TreeGrafter"/>
</dbReference>
<keyword evidence="4" id="KW-0539">Nucleus</keyword>
<dbReference type="Pfam" id="PF04084">
    <property type="entry name" value="RecA-like_ORC2"/>
    <property type="match status" value="1"/>
</dbReference>
<dbReference type="RefSeq" id="XP_049265068.1">
    <property type="nucleotide sequence ID" value="XM_049405328.1"/>
</dbReference>
<comment type="similarity">
    <text evidence="2">Belongs to the ORC2 family.</text>
</comment>
<dbReference type="InterPro" id="IPR007220">
    <property type="entry name" value="ORC2"/>
</dbReference>
<dbReference type="OrthoDB" id="346673at2759"/>
<evidence type="ECO:0000259" key="6">
    <source>
        <dbReference type="Pfam" id="PF04084"/>
    </source>
</evidence>
<dbReference type="InterPro" id="IPR056773">
    <property type="entry name" value="WHD_ORC2"/>
</dbReference>
<dbReference type="EMBL" id="JAGSYN010000063">
    <property type="protein sequence ID" value="KAG7664836.1"/>
    <property type="molecule type" value="Genomic_DNA"/>
</dbReference>
<feature type="compositionally biased region" description="Acidic residues" evidence="5">
    <location>
        <begin position="88"/>
        <end position="97"/>
    </location>
</feature>